<feature type="non-terminal residue" evidence="1">
    <location>
        <position position="1"/>
    </location>
</feature>
<name>A0ACA9N7H4_9GLOM</name>
<proteinExistence type="predicted"/>
<gene>
    <name evidence="1" type="ORF">SCALOS_LOCUS8185</name>
</gene>
<dbReference type="Proteomes" id="UP000789860">
    <property type="component" value="Unassembled WGS sequence"/>
</dbReference>
<sequence>PTEFRVSFNDDYNIVDNASSCELISKHNSCRRFNSKSYFHYLSQYKSTDLIIEVGEKHKLERFMAHTAILSKSTPYFKCSLSSTWARFENDKIIFKKPNIAPQVFNIILDGKVLWDDHTEQDLLDFLVAADELLLIDEILDEGQCYLIEQRYEWILSNLSSVTFYSFRYKPFKKLKKFCMERICENPKLIFFRSNYFLNFDDSFWINFLSQDHIQMDEFEIWHNLILWGIGQSSLTNLSFFNFSKKELADLKNILHQEPDSLYWINNDNDKYLHTDDSFIFSFSTCKNSKKAKFSRVKKSGPAIRDNPKLGPCFGKGDIYMTNNFNNYQACSSNPSSFDDLISPKNFSIIEYAVFQIVYKRSEENRWISFMNPKYFKDDKYVGPVV</sequence>
<comment type="caution">
    <text evidence="1">The sequence shown here is derived from an EMBL/GenBank/DDBJ whole genome shotgun (WGS) entry which is preliminary data.</text>
</comment>
<dbReference type="EMBL" id="CAJVPM010020873">
    <property type="protein sequence ID" value="CAG8637227.1"/>
    <property type="molecule type" value="Genomic_DNA"/>
</dbReference>
<protein>
    <submittedName>
        <fullName evidence="1">3362_t:CDS:1</fullName>
    </submittedName>
</protein>
<organism evidence="1 2">
    <name type="scientific">Scutellospora calospora</name>
    <dbReference type="NCBI Taxonomy" id="85575"/>
    <lineage>
        <taxon>Eukaryota</taxon>
        <taxon>Fungi</taxon>
        <taxon>Fungi incertae sedis</taxon>
        <taxon>Mucoromycota</taxon>
        <taxon>Glomeromycotina</taxon>
        <taxon>Glomeromycetes</taxon>
        <taxon>Diversisporales</taxon>
        <taxon>Gigasporaceae</taxon>
        <taxon>Scutellospora</taxon>
    </lineage>
</organism>
<keyword evidence="2" id="KW-1185">Reference proteome</keyword>
<accession>A0ACA9N7H4</accession>
<reference evidence="1" key="1">
    <citation type="submission" date="2021-06" db="EMBL/GenBank/DDBJ databases">
        <authorList>
            <person name="Kallberg Y."/>
            <person name="Tangrot J."/>
            <person name="Rosling A."/>
        </authorList>
    </citation>
    <scope>NUCLEOTIDE SEQUENCE</scope>
    <source>
        <strain evidence="1">AU212A</strain>
    </source>
</reference>
<evidence type="ECO:0000313" key="2">
    <source>
        <dbReference type="Proteomes" id="UP000789860"/>
    </source>
</evidence>
<evidence type="ECO:0000313" key="1">
    <source>
        <dbReference type="EMBL" id="CAG8637227.1"/>
    </source>
</evidence>